<dbReference type="CDD" id="cd06133">
    <property type="entry name" value="ERI-1_3'hExo_like"/>
    <property type="match status" value="1"/>
</dbReference>
<keyword evidence="1" id="KW-0540">Nuclease</keyword>
<proteinExistence type="predicted"/>
<dbReference type="InterPro" id="IPR047201">
    <property type="entry name" value="ERI-1_3'hExo-like"/>
</dbReference>
<feature type="domain" description="Exonuclease" evidence="4">
    <location>
        <begin position="7"/>
        <end position="177"/>
    </location>
</feature>
<dbReference type="SUPFAM" id="SSF53098">
    <property type="entry name" value="Ribonuclease H-like"/>
    <property type="match status" value="1"/>
</dbReference>
<dbReference type="Pfam" id="PF00929">
    <property type="entry name" value="RNase_T"/>
    <property type="match status" value="1"/>
</dbReference>
<dbReference type="InterPro" id="IPR036397">
    <property type="entry name" value="RNaseH_sf"/>
</dbReference>
<dbReference type="SMART" id="SM00479">
    <property type="entry name" value="EXOIII"/>
    <property type="match status" value="1"/>
</dbReference>
<dbReference type="InterPro" id="IPR012337">
    <property type="entry name" value="RNaseH-like_sf"/>
</dbReference>
<dbReference type="RefSeq" id="WP_005741940.1">
    <property type="nucleotide sequence ID" value="NZ_CP031226.1"/>
</dbReference>
<evidence type="ECO:0000259" key="4">
    <source>
        <dbReference type="SMART" id="SM00479"/>
    </source>
</evidence>
<dbReference type="InterPro" id="IPR051274">
    <property type="entry name" value="3-5_Exoribonuclease"/>
</dbReference>
<sequence>MSADHSKITCFDLEMCCWEDTRQIGEIISFGLCELDLKTGKITREAHHYVKPVTDTVSEFCTQLTGITQRTVNRQGRPLSEVVNSITAKFGTKRPYVCWGEDGDYLARMARRQNFFIPNMVFLNAALLYQLRKRHVGESIGLKRAMASEDLEFEGNAHNALNDSRNMARLIAKSNLI</sequence>
<evidence type="ECO:0000256" key="3">
    <source>
        <dbReference type="ARBA" id="ARBA00022839"/>
    </source>
</evidence>
<dbReference type="Gene3D" id="3.30.420.10">
    <property type="entry name" value="Ribonuclease H-like superfamily/Ribonuclease H"/>
    <property type="match status" value="1"/>
</dbReference>
<organism evidence="5 6">
    <name type="scientific">Pseudomonas amygdali pv. lachrymans str. M301315</name>
    <dbReference type="NCBI Taxonomy" id="629260"/>
    <lineage>
        <taxon>Bacteria</taxon>
        <taxon>Pseudomonadati</taxon>
        <taxon>Pseudomonadota</taxon>
        <taxon>Gammaproteobacteria</taxon>
        <taxon>Pseudomonadales</taxon>
        <taxon>Pseudomonadaceae</taxon>
        <taxon>Pseudomonas</taxon>
        <taxon>Pseudomonas amygdali</taxon>
    </lineage>
</organism>
<reference evidence="5 6" key="1">
    <citation type="journal article" date="2011" name="PLoS Pathog.">
        <title>Dynamic evolution of pathogenicity revealed by sequencing and comparative genomics of 19 Pseudomonas syringae isolates.</title>
        <authorList>
            <person name="Baltrus D.A."/>
            <person name="Nishimura M.T."/>
            <person name="Romanchuk A."/>
            <person name="Chang J.H."/>
            <person name="Mukhtar M.S."/>
            <person name="Cherkis K."/>
            <person name="Roach J."/>
            <person name="Grant S.R."/>
            <person name="Jones C.D."/>
            <person name="Dangl J.L."/>
        </authorList>
    </citation>
    <scope>NUCLEOTIDE SEQUENCE [LARGE SCALE GENOMIC DNA]</scope>
    <source>
        <strain evidence="5 6">M301315</strain>
    </source>
</reference>
<dbReference type="Proteomes" id="UP000006426">
    <property type="component" value="Plasmid pmppla107"/>
</dbReference>
<gene>
    <name evidence="5" type="ORF">PLA107_031675</name>
</gene>
<dbReference type="PANTHER" id="PTHR23044">
    <property type="entry name" value="3'-5' EXONUCLEASE ERI1-RELATED"/>
    <property type="match status" value="1"/>
</dbReference>
<evidence type="ECO:0000313" key="6">
    <source>
        <dbReference type="Proteomes" id="UP000006426"/>
    </source>
</evidence>
<dbReference type="GO" id="GO:0000175">
    <property type="term" value="F:3'-5'-RNA exonuclease activity"/>
    <property type="evidence" value="ECO:0007669"/>
    <property type="project" value="InterPro"/>
</dbReference>
<dbReference type="InterPro" id="IPR013520">
    <property type="entry name" value="Ribonucl_H"/>
</dbReference>
<geneLocation type="plasmid" evidence="6">
    <name>pmppla107</name>
</geneLocation>
<accession>A0AAD0PW12</accession>
<dbReference type="GO" id="GO:0003676">
    <property type="term" value="F:nucleic acid binding"/>
    <property type="evidence" value="ECO:0007669"/>
    <property type="project" value="InterPro"/>
</dbReference>
<keyword evidence="5" id="KW-0614">Plasmid</keyword>
<evidence type="ECO:0000313" key="5">
    <source>
        <dbReference type="EMBL" id="AXH59785.1"/>
    </source>
</evidence>
<protein>
    <recommendedName>
        <fullName evidence="4">Exonuclease domain-containing protein</fullName>
    </recommendedName>
</protein>
<dbReference type="GO" id="GO:0006259">
    <property type="term" value="P:DNA metabolic process"/>
    <property type="evidence" value="ECO:0007669"/>
    <property type="project" value="UniProtKB-ARBA"/>
</dbReference>
<dbReference type="EMBL" id="CP031226">
    <property type="protein sequence ID" value="AXH59785.1"/>
    <property type="molecule type" value="Genomic_DNA"/>
</dbReference>
<dbReference type="PANTHER" id="PTHR23044:SF61">
    <property type="entry name" value="3'-5' EXORIBONUCLEASE 1-RELATED"/>
    <property type="match status" value="1"/>
</dbReference>
<evidence type="ECO:0000256" key="2">
    <source>
        <dbReference type="ARBA" id="ARBA00022801"/>
    </source>
</evidence>
<dbReference type="GeneID" id="39474401"/>
<name>A0AAD0PW12_PSEAV</name>
<dbReference type="AlphaFoldDB" id="A0AAD0PW12"/>
<keyword evidence="2" id="KW-0378">Hydrolase</keyword>
<keyword evidence="3" id="KW-0269">Exonuclease</keyword>
<evidence type="ECO:0000256" key="1">
    <source>
        <dbReference type="ARBA" id="ARBA00022722"/>
    </source>
</evidence>